<organism evidence="4 5">
    <name type="scientific">Luteimonas soli</name>
    <dbReference type="NCBI Taxonomy" id="1648966"/>
    <lineage>
        <taxon>Bacteria</taxon>
        <taxon>Pseudomonadati</taxon>
        <taxon>Pseudomonadota</taxon>
        <taxon>Gammaproteobacteria</taxon>
        <taxon>Lysobacterales</taxon>
        <taxon>Lysobacteraceae</taxon>
        <taxon>Luteimonas</taxon>
    </lineage>
</organism>
<name>A0ABV7XI39_9GAMM</name>
<feature type="signal peptide" evidence="2">
    <location>
        <begin position="1"/>
        <end position="22"/>
    </location>
</feature>
<dbReference type="Pfam" id="PF00326">
    <property type="entry name" value="Peptidase_S9"/>
    <property type="match status" value="1"/>
</dbReference>
<dbReference type="EMBL" id="JBHRYA010000003">
    <property type="protein sequence ID" value="MFC3715825.1"/>
    <property type="molecule type" value="Genomic_DNA"/>
</dbReference>
<dbReference type="Gene3D" id="3.40.50.1820">
    <property type="entry name" value="alpha/beta hydrolase"/>
    <property type="match status" value="1"/>
</dbReference>
<feature type="domain" description="Peptidase S9 prolyl oligopeptidase catalytic" evidence="3">
    <location>
        <begin position="430"/>
        <end position="640"/>
    </location>
</feature>
<dbReference type="InterPro" id="IPR029058">
    <property type="entry name" value="AB_hydrolase_fold"/>
</dbReference>
<evidence type="ECO:0000259" key="3">
    <source>
        <dbReference type="Pfam" id="PF00326"/>
    </source>
</evidence>
<keyword evidence="5" id="KW-1185">Reference proteome</keyword>
<dbReference type="InterPro" id="IPR001375">
    <property type="entry name" value="Peptidase_S9_cat"/>
</dbReference>
<protein>
    <submittedName>
        <fullName evidence="4">Prolyl oligopeptidase family serine peptidase</fullName>
    </submittedName>
</protein>
<gene>
    <name evidence="4" type="ORF">ACFONC_06655</name>
</gene>
<proteinExistence type="predicted"/>
<dbReference type="PANTHER" id="PTHR42776:SF27">
    <property type="entry name" value="DIPEPTIDYL PEPTIDASE FAMILY MEMBER 6"/>
    <property type="match status" value="1"/>
</dbReference>
<dbReference type="PANTHER" id="PTHR42776">
    <property type="entry name" value="SERINE PEPTIDASE S9 FAMILY MEMBER"/>
    <property type="match status" value="1"/>
</dbReference>
<keyword evidence="2" id="KW-0732">Signal</keyword>
<dbReference type="SUPFAM" id="SSF53474">
    <property type="entry name" value="alpha/beta-Hydrolases"/>
    <property type="match status" value="1"/>
</dbReference>
<dbReference type="SUPFAM" id="SSF82171">
    <property type="entry name" value="DPP6 N-terminal domain-like"/>
    <property type="match status" value="1"/>
</dbReference>
<dbReference type="RefSeq" id="WP_386742924.1">
    <property type="nucleotide sequence ID" value="NZ_JBHRYA010000003.1"/>
</dbReference>
<accession>A0ABV7XI39</accession>
<evidence type="ECO:0000313" key="5">
    <source>
        <dbReference type="Proteomes" id="UP001595705"/>
    </source>
</evidence>
<evidence type="ECO:0000313" key="4">
    <source>
        <dbReference type="EMBL" id="MFC3715825.1"/>
    </source>
</evidence>
<keyword evidence="1" id="KW-0378">Hydrolase</keyword>
<dbReference type="Proteomes" id="UP001595705">
    <property type="component" value="Unassembled WGS sequence"/>
</dbReference>
<dbReference type="PROSITE" id="PS51257">
    <property type="entry name" value="PROKAR_LIPOPROTEIN"/>
    <property type="match status" value="1"/>
</dbReference>
<evidence type="ECO:0000256" key="2">
    <source>
        <dbReference type="SAM" id="SignalP"/>
    </source>
</evidence>
<sequence>MKQWSIAVAAAAFGLACAWAQAAEPVPVEAFAEADRITSPRLSPDGKHVAVSANLGEGNHAIVVYQVDDMQQTALLKLPRYEQPVSMYWASDTRLLVAKGRLVGSREKPLATGEIIATDFDGRNQLYVFGYQVRKTGIDRGFGVIEGLPPVRNGHFYMRHRTANSRRSMLYDMDAQRGTHRLVADIGVEDMAFVLDPSGIPRFALGSTDYDTYVLYQANAEGKDWQPAAANAVEGRFVPFAFSADGSEVFAAYSVNDGPVSLVRSDPAGTSRTTLASDDFGSIGDVEWNAARQPFAATIENGRPRMVYFDESSVAAQEHRQLSAKFPGQYVTYVNHTADGNVTLLYVHSDRDPGAWYLFDRTQATIKLLLAARAGIDPARMGERRYVRFKASDGMELDGYLTLPAGVQAPAKLPMVLLPHGGPHVEGDRWAFDNDAQFLASRGYLVLQVNFRGSEGRGYAFERAGYRQWGTRVQDDLIDGVRWAVAQGYADPARICSYGASFGAYSAMMVAARAPDLIHCAAGLSGLYDLEAFATDSDAASTSYGRSYISRVLGDDKAQWLANSPIHLAARIKAPVFLAHGEIDERTPYRQAVAMKKALEAAGNAPEWMPVPGEAHGFYKDGNNVAFYRRLEAFLARNIGAGEP</sequence>
<feature type="chain" id="PRO_5046359252" evidence="2">
    <location>
        <begin position="23"/>
        <end position="644"/>
    </location>
</feature>
<comment type="caution">
    <text evidence="4">The sequence shown here is derived from an EMBL/GenBank/DDBJ whole genome shotgun (WGS) entry which is preliminary data.</text>
</comment>
<reference evidence="5" key="1">
    <citation type="journal article" date="2019" name="Int. J. Syst. Evol. Microbiol.">
        <title>The Global Catalogue of Microorganisms (GCM) 10K type strain sequencing project: providing services to taxonomists for standard genome sequencing and annotation.</title>
        <authorList>
            <consortium name="The Broad Institute Genomics Platform"/>
            <consortium name="The Broad Institute Genome Sequencing Center for Infectious Disease"/>
            <person name="Wu L."/>
            <person name="Ma J."/>
        </authorList>
    </citation>
    <scope>NUCLEOTIDE SEQUENCE [LARGE SCALE GENOMIC DNA]</scope>
    <source>
        <strain evidence="5">KCTC 42441</strain>
    </source>
</reference>
<evidence type="ECO:0000256" key="1">
    <source>
        <dbReference type="ARBA" id="ARBA00022801"/>
    </source>
</evidence>